<dbReference type="InterPro" id="IPR027417">
    <property type="entry name" value="P-loop_NTPase"/>
</dbReference>
<dbReference type="AlphaFoldDB" id="A0A1H7KK13"/>
<dbReference type="SUPFAM" id="SSF52540">
    <property type="entry name" value="P-loop containing nucleoside triphosphate hydrolases"/>
    <property type="match status" value="1"/>
</dbReference>
<evidence type="ECO:0000313" key="1">
    <source>
        <dbReference type="EMBL" id="SEK87201.1"/>
    </source>
</evidence>
<dbReference type="Gene3D" id="3.40.50.300">
    <property type="entry name" value="P-loop containing nucleotide triphosphate hydrolases"/>
    <property type="match status" value="1"/>
</dbReference>
<evidence type="ECO:0000313" key="2">
    <source>
        <dbReference type="Proteomes" id="UP000199421"/>
    </source>
</evidence>
<reference evidence="2" key="1">
    <citation type="submission" date="2016-10" db="EMBL/GenBank/DDBJ databases">
        <authorList>
            <person name="Varghese N."/>
            <person name="Submissions S."/>
        </authorList>
    </citation>
    <scope>NUCLEOTIDE SEQUENCE [LARGE SCALE GENOMIC DNA]</scope>
    <source>
        <strain evidence="2">DSM 18733</strain>
    </source>
</reference>
<protein>
    <submittedName>
        <fullName evidence="1">Protein ImuA</fullName>
    </submittedName>
</protein>
<dbReference type="PIRSF" id="PIRSF034285">
    <property type="entry name" value="UCP034285"/>
    <property type="match status" value="1"/>
</dbReference>
<name>A0A1H7KK13_OLID1</name>
<dbReference type="InterPro" id="IPR017026">
    <property type="entry name" value="ImuA"/>
</dbReference>
<dbReference type="STRING" id="407022.SAMN05661044_01383"/>
<keyword evidence="2" id="KW-1185">Reference proteome</keyword>
<dbReference type="EMBL" id="FOAF01000001">
    <property type="protein sequence ID" value="SEK87201.1"/>
    <property type="molecule type" value="Genomic_DNA"/>
</dbReference>
<gene>
    <name evidence="1" type="ORF">SAMN05661044_01383</name>
</gene>
<dbReference type="RefSeq" id="WP_238383684.1">
    <property type="nucleotide sequence ID" value="NZ_FOAF01000001.1"/>
</dbReference>
<accession>A0A1H7KK13</accession>
<sequence>MEAILEKKLKVEELRKMILAAEGFSIASESDNLIKNIGPMEQAFPTGTFPLGAIHEFISNDVEQAAASTGFISCLIAQLMQQKGPCLWVSIGNRLFPPSLGRFGIAPHRIIFINLKQEKDALWVIEEALKCSSLAAVVGEIRDLDLTASRRLQLAVEQSRVTGFLHRYRPRRAQNLACVSRWQIRPLSSRLDGKLPGIGRPTWLVELQKIRNGKPGTWQIEWVSGRFHYMDKPAPARKEIYTKKAM</sequence>
<organism evidence="1 2">
    <name type="scientific">Olivibacter domesticus</name>
    <name type="common">Pseudosphingobacterium domesticum</name>
    <dbReference type="NCBI Taxonomy" id="407022"/>
    <lineage>
        <taxon>Bacteria</taxon>
        <taxon>Pseudomonadati</taxon>
        <taxon>Bacteroidota</taxon>
        <taxon>Sphingobacteriia</taxon>
        <taxon>Sphingobacteriales</taxon>
        <taxon>Sphingobacteriaceae</taxon>
        <taxon>Olivibacter</taxon>
    </lineage>
</organism>
<proteinExistence type="predicted"/>
<dbReference type="Proteomes" id="UP000199421">
    <property type="component" value="Unassembled WGS sequence"/>
</dbReference>